<sequence>MLGSTHLSLVVLVQGSLILLLLFQCQDQVQAQGVGEDGGEYYGTQLPRSFGSAHKFEPLPGIAVCGHCRWEVKLDTVYNRIPQNISEILCRDPSETCGGNTNYACQSISAKMLVAYVDPSVDDFLTYQNKTVSVACACVNKGQIFFSNFARPPSEKKRGIM</sequence>
<comment type="caution">
    <text evidence="6">The sequence shown here is derived from an EMBL/GenBank/DDBJ whole genome shotgun (WGS) entry which is preliminary data.</text>
</comment>
<evidence type="ECO:0000256" key="5">
    <source>
        <dbReference type="SAM" id="SignalP"/>
    </source>
</evidence>
<keyword evidence="3" id="KW-0964">Secreted</keyword>
<proteinExistence type="inferred from homology"/>
<dbReference type="Gene3D" id="2.10.90.10">
    <property type="entry name" value="Cystine-knot cytokines"/>
    <property type="match status" value="1"/>
</dbReference>
<protein>
    <submittedName>
        <fullName evidence="6">Uncharacterized protein</fullName>
    </submittedName>
</protein>
<dbReference type="Proteomes" id="UP000318571">
    <property type="component" value="Chromosome 1"/>
</dbReference>
<reference evidence="6 7" key="1">
    <citation type="journal article" date="2018" name="Nat. Ecol. Evol.">
        <title>Genomic signatures of mitonuclear coevolution across populations of Tigriopus californicus.</title>
        <authorList>
            <person name="Barreto F.S."/>
            <person name="Watson E.T."/>
            <person name="Lima T.G."/>
            <person name="Willett C.S."/>
            <person name="Edmands S."/>
            <person name="Li W."/>
            <person name="Burton R.S."/>
        </authorList>
    </citation>
    <scope>NUCLEOTIDE SEQUENCE [LARGE SCALE GENOMIC DNA]</scope>
    <source>
        <strain evidence="6 7">San Diego</strain>
    </source>
</reference>
<dbReference type="Pfam" id="PF06083">
    <property type="entry name" value="IL17"/>
    <property type="match status" value="1"/>
</dbReference>
<dbReference type="GO" id="GO:0005125">
    <property type="term" value="F:cytokine activity"/>
    <property type="evidence" value="ECO:0007669"/>
    <property type="project" value="InterPro"/>
</dbReference>
<keyword evidence="7" id="KW-1185">Reference proteome</keyword>
<gene>
    <name evidence="6" type="ORF">TCAL_14278</name>
</gene>
<feature type="signal peptide" evidence="5">
    <location>
        <begin position="1"/>
        <end position="31"/>
    </location>
</feature>
<keyword evidence="4 5" id="KW-0732">Signal</keyword>
<name>A0A553NUJ1_TIGCA</name>
<dbReference type="GO" id="GO:0005576">
    <property type="term" value="C:extracellular region"/>
    <property type="evidence" value="ECO:0007669"/>
    <property type="project" value="UniProtKB-SubCell"/>
</dbReference>
<evidence type="ECO:0000256" key="2">
    <source>
        <dbReference type="ARBA" id="ARBA00007236"/>
    </source>
</evidence>
<evidence type="ECO:0000313" key="7">
    <source>
        <dbReference type="Proteomes" id="UP000318571"/>
    </source>
</evidence>
<evidence type="ECO:0000256" key="3">
    <source>
        <dbReference type="ARBA" id="ARBA00022525"/>
    </source>
</evidence>
<organism evidence="6 7">
    <name type="scientific">Tigriopus californicus</name>
    <name type="common">Marine copepod</name>
    <dbReference type="NCBI Taxonomy" id="6832"/>
    <lineage>
        <taxon>Eukaryota</taxon>
        <taxon>Metazoa</taxon>
        <taxon>Ecdysozoa</taxon>
        <taxon>Arthropoda</taxon>
        <taxon>Crustacea</taxon>
        <taxon>Multicrustacea</taxon>
        <taxon>Hexanauplia</taxon>
        <taxon>Copepoda</taxon>
        <taxon>Harpacticoida</taxon>
        <taxon>Harpacticidae</taxon>
        <taxon>Tigriopus</taxon>
    </lineage>
</organism>
<dbReference type="EMBL" id="VCGU01000010">
    <property type="protein sequence ID" value="TRY69108.1"/>
    <property type="molecule type" value="Genomic_DNA"/>
</dbReference>
<dbReference type="AlphaFoldDB" id="A0A553NUJ1"/>
<evidence type="ECO:0000256" key="1">
    <source>
        <dbReference type="ARBA" id="ARBA00004613"/>
    </source>
</evidence>
<dbReference type="InterPro" id="IPR010345">
    <property type="entry name" value="IL-17_fam"/>
</dbReference>
<comment type="similarity">
    <text evidence="2">Belongs to the IL-17 family.</text>
</comment>
<evidence type="ECO:0000313" key="6">
    <source>
        <dbReference type="EMBL" id="TRY69108.1"/>
    </source>
</evidence>
<dbReference type="InterPro" id="IPR029034">
    <property type="entry name" value="Cystine-knot_cytokine"/>
</dbReference>
<feature type="chain" id="PRO_5022235706" evidence="5">
    <location>
        <begin position="32"/>
        <end position="161"/>
    </location>
</feature>
<evidence type="ECO:0000256" key="4">
    <source>
        <dbReference type="ARBA" id="ARBA00022729"/>
    </source>
</evidence>
<comment type="subcellular location">
    <subcellularLocation>
        <location evidence="1">Secreted</location>
    </subcellularLocation>
</comment>
<accession>A0A553NUJ1</accession>